<evidence type="ECO:0000259" key="3">
    <source>
        <dbReference type="Pfam" id="PF09822"/>
    </source>
</evidence>
<dbReference type="OrthoDB" id="9777219at2"/>
<dbReference type="InterPro" id="IPR019196">
    <property type="entry name" value="ABC_transp_unknown"/>
</dbReference>
<dbReference type="Proteomes" id="UP000237968">
    <property type="component" value="Unassembled WGS sequence"/>
</dbReference>
<dbReference type="InterPro" id="IPR055396">
    <property type="entry name" value="DUF7088"/>
</dbReference>
<keyword evidence="1" id="KW-0175">Coiled coil</keyword>
<evidence type="ECO:0000313" key="6">
    <source>
        <dbReference type="Proteomes" id="UP000237968"/>
    </source>
</evidence>
<feature type="domain" description="DUF7088" evidence="4">
    <location>
        <begin position="40"/>
        <end position="156"/>
    </location>
</feature>
<protein>
    <submittedName>
        <fullName evidence="5">ABC-type uncharacterized transport system</fullName>
    </submittedName>
</protein>
<dbReference type="Pfam" id="PF23357">
    <property type="entry name" value="DUF7088"/>
    <property type="match status" value="1"/>
</dbReference>
<evidence type="ECO:0000256" key="2">
    <source>
        <dbReference type="SAM" id="Phobius"/>
    </source>
</evidence>
<sequence>MTTTPRIHRLLRLLALVVIVASVTYMAERSNARADLTSEGLSQITPGTKTLIRGVGTEVEDAETGETTVVPPVVVTAYVSKEVPRPFVPLRSRLLNILREMEASGGPGLTVRIYEPEPFSEEAQEAIEKYGIAPRPLMSSEGGKVDTMPVFMGVAFTSGPREEVVPFFDRGLSVEYEIVRALEVVTQPKKKVVGIIRDDTKIMGDFDLQTRRRIPRWRVVDELEKQYEVRSLNPGTPIPEDVDVLFIPQVSSLPQSGLDIVQAYLLAGRPALIVADPMPFFNPKLAPSQPMLPPPQQGGMMGGGQPAQEKGNYRGLLASIGVDWPDDHVAFDLENPEPQLAEAPRSIVVLGQRDARSQFEGGDITVDGLAQIVLLFAGEVRALSGGDTSVTPLLTTGEKGGWDPFEVFVDDSNFLFGLQFRGVPQDYHKLAAQDGLENMKLGVRVSGGSSGGGRDINAVVLTDLDMFADSFFSFHERGGDLDGDGLIDMRFDNVTFLLNVIDSLLDDTRFIELRKRQPEFRRLAQVDDMTKKANEDRQARLKAASEAAENKIKEAQASLDAAVQAIRAETGIDDRTKEIKIRAAEEAENRRLQAQTEQIEREKSQEIDKIKADHARAVDEVRDRIRVAAILVPPLPAILFGLLVFIRKRRRESATIPESRKRRES</sequence>
<feature type="domain" description="ABC-type uncharacterised transport system" evidence="3">
    <location>
        <begin position="190"/>
        <end position="499"/>
    </location>
</feature>
<feature type="coiled-coil region" evidence="1">
    <location>
        <begin position="531"/>
        <end position="609"/>
    </location>
</feature>
<evidence type="ECO:0000313" key="5">
    <source>
        <dbReference type="EMBL" id="PRP97452.1"/>
    </source>
</evidence>
<keyword evidence="2" id="KW-1133">Transmembrane helix</keyword>
<comment type="caution">
    <text evidence="5">The sequence shown here is derived from an EMBL/GenBank/DDBJ whole genome shotgun (WGS) entry which is preliminary data.</text>
</comment>
<accession>A0A2S9XX72</accession>
<dbReference type="RefSeq" id="WP_146155807.1">
    <property type="nucleotide sequence ID" value="NZ_PVNK01000158.1"/>
</dbReference>
<dbReference type="Pfam" id="PF09822">
    <property type="entry name" value="ABC_transp_aux"/>
    <property type="match status" value="1"/>
</dbReference>
<name>A0A2S9XX72_9BACT</name>
<keyword evidence="2" id="KW-0472">Membrane</keyword>
<proteinExistence type="predicted"/>
<evidence type="ECO:0000256" key="1">
    <source>
        <dbReference type="SAM" id="Coils"/>
    </source>
</evidence>
<dbReference type="EMBL" id="PVNK01000158">
    <property type="protein sequence ID" value="PRP97452.1"/>
    <property type="molecule type" value="Genomic_DNA"/>
</dbReference>
<gene>
    <name evidence="5" type="ORF">ENSA5_34440</name>
</gene>
<dbReference type="AlphaFoldDB" id="A0A2S9XX72"/>
<evidence type="ECO:0000259" key="4">
    <source>
        <dbReference type="Pfam" id="PF23357"/>
    </source>
</evidence>
<keyword evidence="2" id="KW-0812">Transmembrane</keyword>
<keyword evidence="6" id="KW-1185">Reference proteome</keyword>
<organism evidence="5 6">
    <name type="scientific">Enhygromyxa salina</name>
    <dbReference type="NCBI Taxonomy" id="215803"/>
    <lineage>
        <taxon>Bacteria</taxon>
        <taxon>Pseudomonadati</taxon>
        <taxon>Myxococcota</taxon>
        <taxon>Polyangia</taxon>
        <taxon>Nannocystales</taxon>
        <taxon>Nannocystaceae</taxon>
        <taxon>Enhygromyxa</taxon>
    </lineage>
</organism>
<feature type="transmembrane region" description="Helical" evidence="2">
    <location>
        <begin position="627"/>
        <end position="646"/>
    </location>
</feature>
<reference evidence="5 6" key="1">
    <citation type="submission" date="2018-03" db="EMBL/GenBank/DDBJ databases">
        <title>Draft Genome Sequences of the Obligatory Marine Myxobacteria Enhygromyxa salina SWB005.</title>
        <authorList>
            <person name="Poehlein A."/>
            <person name="Moghaddam J.A."/>
            <person name="Harms H."/>
            <person name="Alanjari M."/>
            <person name="Koenig G.M."/>
            <person name="Daniel R."/>
            <person name="Schaeberle T.F."/>
        </authorList>
    </citation>
    <scope>NUCLEOTIDE SEQUENCE [LARGE SCALE GENOMIC DNA]</scope>
    <source>
        <strain evidence="5 6">SWB005</strain>
    </source>
</reference>
<dbReference type="CDD" id="cd06503">
    <property type="entry name" value="ATP-synt_Fo_b"/>
    <property type="match status" value="1"/>
</dbReference>